<dbReference type="AlphaFoldDB" id="A0A1F6W2X4"/>
<dbReference type="Pfam" id="PF18930">
    <property type="entry name" value="DUF5679"/>
    <property type="match status" value="1"/>
</dbReference>
<gene>
    <name evidence="2" type="ORF">A3C67_03130</name>
</gene>
<evidence type="ECO:0000259" key="1">
    <source>
        <dbReference type="Pfam" id="PF18930"/>
    </source>
</evidence>
<comment type="caution">
    <text evidence="2">The sequence shown here is derived from an EMBL/GenBank/DDBJ whole genome shotgun (WGS) entry which is preliminary data.</text>
</comment>
<dbReference type="InterPro" id="IPR044044">
    <property type="entry name" value="DUF5679"/>
</dbReference>
<dbReference type="EMBL" id="MFUG01000006">
    <property type="protein sequence ID" value="OGI76260.1"/>
    <property type="molecule type" value="Genomic_DNA"/>
</dbReference>
<protein>
    <recommendedName>
        <fullName evidence="1">DUF5679 domain-containing protein</fullName>
    </recommendedName>
</protein>
<evidence type="ECO:0000313" key="2">
    <source>
        <dbReference type="EMBL" id="OGI76260.1"/>
    </source>
</evidence>
<feature type="domain" description="DUF5679" evidence="1">
    <location>
        <begin position="8"/>
        <end position="52"/>
    </location>
</feature>
<name>A0A1F6W2X4_9BACT</name>
<organism evidence="2 3">
    <name type="scientific">Candidatus Nomurabacteria bacterium RIFCSPHIGHO2_02_FULL_42_19</name>
    <dbReference type="NCBI Taxonomy" id="1801756"/>
    <lineage>
        <taxon>Bacteria</taxon>
        <taxon>Candidatus Nomuraibacteriota</taxon>
    </lineage>
</organism>
<proteinExistence type="predicted"/>
<reference evidence="2 3" key="1">
    <citation type="journal article" date="2016" name="Nat. Commun.">
        <title>Thousands of microbial genomes shed light on interconnected biogeochemical processes in an aquifer system.</title>
        <authorList>
            <person name="Anantharaman K."/>
            <person name="Brown C.T."/>
            <person name="Hug L.A."/>
            <person name="Sharon I."/>
            <person name="Castelle C.J."/>
            <person name="Probst A.J."/>
            <person name="Thomas B.C."/>
            <person name="Singh A."/>
            <person name="Wilkins M.J."/>
            <person name="Karaoz U."/>
            <person name="Brodie E.L."/>
            <person name="Williams K.H."/>
            <person name="Hubbard S.S."/>
            <person name="Banfield J.F."/>
        </authorList>
    </citation>
    <scope>NUCLEOTIDE SEQUENCE [LARGE SCALE GENOMIC DNA]</scope>
</reference>
<accession>A0A1F6W2X4</accession>
<dbReference type="Proteomes" id="UP000179275">
    <property type="component" value="Unassembled WGS sequence"/>
</dbReference>
<dbReference type="STRING" id="1801756.A3C67_03130"/>
<sequence>MADLKALCMKCRDSNRKPTMQTMTSPVVTKNDKGRYSVKGKCANCGGNMFKFLSEADAKALM</sequence>
<evidence type="ECO:0000313" key="3">
    <source>
        <dbReference type="Proteomes" id="UP000179275"/>
    </source>
</evidence>